<dbReference type="SMART" id="SM00856">
    <property type="entry name" value="PMEI"/>
    <property type="match status" value="1"/>
</dbReference>
<evidence type="ECO:0000256" key="1">
    <source>
        <dbReference type="ARBA" id="ARBA00022729"/>
    </source>
</evidence>
<dbReference type="PANTHER" id="PTHR31080">
    <property type="entry name" value="PECTINESTERASE INHIBITOR-LIKE"/>
    <property type="match status" value="1"/>
</dbReference>
<dbReference type="NCBIfam" id="TIGR01614">
    <property type="entry name" value="PME_inhib"/>
    <property type="match status" value="1"/>
</dbReference>
<dbReference type="OrthoDB" id="1430376at2759"/>
<dbReference type="GO" id="GO:0004857">
    <property type="term" value="F:enzyme inhibitor activity"/>
    <property type="evidence" value="ECO:0007669"/>
    <property type="project" value="InterPro"/>
</dbReference>
<evidence type="ECO:0000313" key="4">
    <source>
        <dbReference type="Proteomes" id="UP000825935"/>
    </source>
</evidence>
<evidence type="ECO:0000259" key="2">
    <source>
        <dbReference type="SMART" id="SM00856"/>
    </source>
</evidence>
<accession>A0A8T2Q7K7</accession>
<name>A0A8T2Q7K7_CERRI</name>
<dbReference type="SUPFAM" id="SSF101148">
    <property type="entry name" value="Plant invertase/pectin methylesterase inhibitor"/>
    <property type="match status" value="1"/>
</dbReference>
<dbReference type="EMBL" id="CM035442">
    <property type="protein sequence ID" value="KAH7279543.1"/>
    <property type="molecule type" value="Genomic_DNA"/>
</dbReference>
<dbReference type="CDD" id="cd15798">
    <property type="entry name" value="PMEI-like_3"/>
    <property type="match status" value="1"/>
</dbReference>
<dbReference type="InterPro" id="IPR006501">
    <property type="entry name" value="Pectinesterase_inhib_dom"/>
</dbReference>
<keyword evidence="4" id="KW-1185">Reference proteome</keyword>
<dbReference type="Proteomes" id="UP000825935">
    <property type="component" value="Chromosome 37"/>
</dbReference>
<keyword evidence="1" id="KW-0732">Signal</keyword>
<reference evidence="3" key="1">
    <citation type="submission" date="2021-08" db="EMBL/GenBank/DDBJ databases">
        <title>WGS assembly of Ceratopteris richardii.</title>
        <authorList>
            <person name="Marchant D.B."/>
            <person name="Chen G."/>
            <person name="Jenkins J."/>
            <person name="Shu S."/>
            <person name="Leebens-Mack J."/>
            <person name="Grimwood J."/>
            <person name="Schmutz J."/>
            <person name="Soltis P."/>
            <person name="Soltis D."/>
            <person name="Chen Z.-H."/>
        </authorList>
    </citation>
    <scope>NUCLEOTIDE SEQUENCE</scope>
    <source>
        <strain evidence="3">Whitten #5841</strain>
        <tissue evidence="3">Leaf</tissue>
    </source>
</reference>
<dbReference type="Gene3D" id="1.20.140.40">
    <property type="entry name" value="Invertase/pectin methylesterase inhibitor family protein"/>
    <property type="match status" value="1"/>
</dbReference>
<dbReference type="AlphaFoldDB" id="A0A8T2Q7K7"/>
<dbReference type="InterPro" id="IPR051955">
    <property type="entry name" value="PME_Inhibitor"/>
</dbReference>
<organism evidence="3 4">
    <name type="scientific">Ceratopteris richardii</name>
    <name type="common">Triangle waterfern</name>
    <dbReference type="NCBI Taxonomy" id="49495"/>
    <lineage>
        <taxon>Eukaryota</taxon>
        <taxon>Viridiplantae</taxon>
        <taxon>Streptophyta</taxon>
        <taxon>Embryophyta</taxon>
        <taxon>Tracheophyta</taxon>
        <taxon>Polypodiopsida</taxon>
        <taxon>Polypodiidae</taxon>
        <taxon>Polypodiales</taxon>
        <taxon>Pteridineae</taxon>
        <taxon>Pteridaceae</taxon>
        <taxon>Parkerioideae</taxon>
        <taxon>Ceratopteris</taxon>
    </lineage>
</organism>
<proteinExistence type="predicted"/>
<evidence type="ECO:0000313" key="3">
    <source>
        <dbReference type="EMBL" id="KAH7279543.1"/>
    </source>
</evidence>
<comment type="caution">
    <text evidence="3">The sequence shown here is derived from an EMBL/GenBank/DDBJ whole genome shotgun (WGS) entry which is preliminary data.</text>
</comment>
<gene>
    <name evidence="3" type="ORF">KP509_37G023700</name>
</gene>
<dbReference type="Pfam" id="PF04043">
    <property type="entry name" value="PMEI"/>
    <property type="match status" value="1"/>
</dbReference>
<dbReference type="InterPro" id="IPR035513">
    <property type="entry name" value="Invertase/methylesterase_inhib"/>
</dbReference>
<feature type="domain" description="Pectinesterase inhibitor" evidence="2">
    <location>
        <begin position="55"/>
        <end position="214"/>
    </location>
</feature>
<sequence length="234" mass="25534">MVSSSHPPISTDVHYSKVGATSFPSLDTSSDKIRSTGRNAVQSNKTFSTRGFKSFARLVCFSLCNSTDQSKLCLEVLSDFPSSQPVVSLLDLTTFVAGRALAKLNETYALAMNLSRSGEGNQHEKAALQDCLELFDEARDGLVDSIDKLSHMKAGEDPKLAQKDVMDVRVWLSASNTQQDTCWEGFDGIKGKIKDKLLQSGNLVAPRISIGLDLAQILQEVGLSTYYKMQFSAP</sequence>
<protein>
    <recommendedName>
        <fullName evidence="2">Pectinesterase inhibitor domain-containing protein</fullName>
    </recommendedName>
</protein>